<proteinExistence type="predicted"/>
<protein>
    <recommendedName>
        <fullName evidence="1">DUF1990 domain-containing protein</fullName>
    </recommendedName>
</protein>
<evidence type="ECO:0000259" key="1">
    <source>
        <dbReference type="Pfam" id="PF09348"/>
    </source>
</evidence>
<evidence type="ECO:0000313" key="3">
    <source>
        <dbReference type="Proteomes" id="UP001055712"/>
    </source>
</evidence>
<dbReference type="AlphaFoldDB" id="A0A9D4TSQ8"/>
<reference evidence="2" key="2">
    <citation type="submission" date="2020-11" db="EMBL/GenBank/DDBJ databases">
        <authorList>
            <person name="Cecchin M."/>
            <person name="Marcolungo L."/>
            <person name="Rossato M."/>
            <person name="Girolomoni L."/>
            <person name="Cosentino E."/>
            <person name="Cuine S."/>
            <person name="Li-Beisson Y."/>
            <person name="Delledonne M."/>
            <person name="Ballottari M."/>
        </authorList>
    </citation>
    <scope>NUCLEOTIDE SEQUENCE</scope>
    <source>
        <strain evidence="2">211/11P</strain>
        <tissue evidence="2">Whole cell</tissue>
    </source>
</reference>
<dbReference type="OrthoDB" id="46304at2759"/>
<dbReference type="PANTHER" id="PTHR34202:SF1">
    <property type="entry name" value="UPF0548 PROTEIN"/>
    <property type="match status" value="1"/>
</dbReference>
<keyword evidence="3" id="KW-1185">Reference proteome</keyword>
<organism evidence="2 3">
    <name type="scientific">Chlorella vulgaris</name>
    <name type="common">Green alga</name>
    <dbReference type="NCBI Taxonomy" id="3077"/>
    <lineage>
        <taxon>Eukaryota</taxon>
        <taxon>Viridiplantae</taxon>
        <taxon>Chlorophyta</taxon>
        <taxon>core chlorophytes</taxon>
        <taxon>Trebouxiophyceae</taxon>
        <taxon>Chlorellales</taxon>
        <taxon>Chlorellaceae</taxon>
        <taxon>Chlorella clade</taxon>
        <taxon>Chlorella</taxon>
    </lineage>
</organism>
<dbReference type="Proteomes" id="UP001055712">
    <property type="component" value="Unassembled WGS sequence"/>
</dbReference>
<dbReference type="PANTHER" id="PTHR34202">
    <property type="entry name" value="UPF0548 PROTEIN"/>
    <property type="match status" value="1"/>
</dbReference>
<dbReference type="InterPro" id="IPR018960">
    <property type="entry name" value="DUF1990"/>
</dbReference>
<accession>A0A9D4TSQ8</accession>
<reference evidence="2" key="1">
    <citation type="journal article" date="2019" name="Plant J.">
        <title>Chlorella vulgaris genome assembly and annotation reveals the molecular basis for metabolic acclimation to high light conditions.</title>
        <authorList>
            <person name="Cecchin M."/>
            <person name="Marcolungo L."/>
            <person name="Rossato M."/>
            <person name="Girolomoni L."/>
            <person name="Cosentino E."/>
            <person name="Cuine S."/>
            <person name="Li-Beisson Y."/>
            <person name="Delledonne M."/>
            <person name="Ballottari M."/>
        </authorList>
    </citation>
    <scope>NUCLEOTIDE SEQUENCE</scope>
    <source>
        <strain evidence="2">211/11P</strain>
    </source>
</reference>
<sequence length="267" mass="29050">MPQLKIGPFYLGKPDADDREAVESASRVLPFNFPHVGVTRTAPPLPEDVAAEGWTVDHNRVMVGRGRAAYGKARRLLEEWRHFDLGWACVNAPTVKPGAPVVVTALSLFCWTCNPLRISYVEECALRRGSKQQLPPWSGAPPAAAAGARLQEQWLQTLRGVLPGRPSGDQTQPQAAAVAAARPPRGRRYAFAHTTLGGHQISGEERFTVAWNAEDDTVWYEIYTLSRPGTLVASAAHPVLRAFQRKFAADSCDAMQREMAAGAGSGK</sequence>
<name>A0A9D4TSQ8_CHLVU</name>
<evidence type="ECO:0000313" key="2">
    <source>
        <dbReference type="EMBL" id="KAI3433485.1"/>
    </source>
</evidence>
<dbReference type="Pfam" id="PF09348">
    <property type="entry name" value="DUF1990"/>
    <property type="match status" value="1"/>
</dbReference>
<dbReference type="EMBL" id="SIDB01000004">
    <property type="protein sequence ID" value="KAI3433485.1"/>
    <property type="molecule type" value="Genomic_DNA"/>
</dbReference>
<gene>
    <name evidence="2" type="ORF">D9Q98_003297</name>
</gene>
<feature type="domain" description="DUF1990" evidence="1">
    <location>
        <begin position="35"/>
        <end position="253"/>
    </location>
</feature>
<comment type="caution">
    <text evidence="2">The sequence shown here is derived from an EMBL/GenBank/DDBJ whole genome shotgun (WGS) entry which is preliminary data.</text>
</comment>